<feature type="domain" description="CCHC-type" evidence="2">
    <location>
        <begin position="313"/>
        <end position="328"/>
    </location>
</feature>
<keyword evidence="6" id="KW-1185">Reference proteome</keyword>
<keyword evidence="1" id="KW-0862">Zinc</keyword>
<dbReference type="SMART" id="SM00343">
    <property type="entry name" value="ZnF_C2HC"/>
    <property type="match status" value="1"/>
</dbReference>
<name>A0A9P1BTD0_9DINO</name>
<dbReference type="Proteomes" id="UP001152797">
    <property type="component" value="Unassembled WGS sequence"/>
</dbReference>
<dbReference type="OrthoDB" id="1712839at2759"/>
<dbReference type="PROSITE" id="PS50158">
    <property type="entry name" value="ZF_CCHC"/>
    <property type="match status" value="1"/>
</dbReference>
<dbReference type="GO" id="GO:0003676">
    <property type="term" value="F:nucleic acid binding"/>
    <property type="evidence" value="ECO:0007669"/>
    <property type="project" value="InterPro"/>
</dbReference>
<dbReference type="EMBL" id="CAMXCT010000404">
    <property type="protein sequence ID" value="CAI3978355.1"/>
    <property type="molecule type" value="Genomic_DNA"/>
</dbReference>
<dbReference type="Gene3D" id="4.10.60.10">
    <property type="entry name" value="Zinc finger, CCHC-type"/>
    <property type="match status" value="1"/>
</dbReference>
<organism evidence="3">
    <name type="scientific">Cladocopium goreaui</name>
    <dbReference type="NCBI Taxonomy" id="2562237"/>
    <lineage>
        <taxon>Eukaryota</taxon>
        <taxon>Sar</taxon>
        <taxon>Alveolata</taxon>
        <taxon>Dinophyceae</taxon>
        <taxon>Suessiales</taxon>
        <taxon>Symbiodiniaceae</taxon>
        <taxon>Cladocopium</taxon>
    </lineage>
</organism>
<gene>
    <name evidence="3" type="ORF">C1SCF055_LOCUS6413</name>
</gene>
<keyword evidence="1" id="KW-0479">Metal-binding</keyword>
<keyword evidence="1" id="KW-0863">Zinc-finger</keyword>
<proteinExistence type="predicted"/>
<dbReference type="EMBL" id="CAMXCT020000404">
    <property type="protein sequence ID" value="CAL1131730.1"/>
    <property type="molecule type" value="Genomic_DNA"/>
</dbReference>
<dbReference type="EMBL" id="CAMXCT030000404">
    <property type="protein sequence ID" value="CAL4765667.1"/>
    <property type="molecule type" value="Genomic_DNA"/>
</dbReference>
<evidence type="ECO:0000313" key="4">
    <source>
        <dbReference type="EMBL" id="CAL1131730.1"/>
    </source>
</evidence>
<sequence length="1079" mass="121409">MAEGLAQASGDEKGTNLWSLLPSFDPSLDNAKEYADKVRFLWGICPTKDKTMLAPRLALLCKGTAWSQVKSLASEKLTDPDNGYKMLLKALETWEESAELQTYGAFERAFYKTVQKPDETAVSFVNRINVAFQEVGSETTVQTVKAFVILRQSGLNAEDKKRIISMAGNYDPSKIEAAMRALSTKVLGQSDGARKKIYPVNYMEDDADEINYAGEEEMDEDSILMALLEEGDESALVIQEFEDSIVQVCQDSPELSMAFSAYQEARAKIRDKVRGRGFWPIRSFPKGKGKTKKGKNFFKKRQSLSERIASSNCRICGVRGHWKEECPQKDRQGGAEANMLTTVEEQLIGEILEDLPLDNMTTWEVMAGYANNLDVNLDVPLTGPVDPGLNFSQPPIIRSSRPEGISTLREWGDMKFPEGKWKNATFADVFRQDQKYVHFMANHTKLVSPWALSFKSYVSARLKAQIEHEELKKKMVVEMEKKVREVLMTGSWGTSLPSNVDWEVISQTVQSGGASPPIHRAKRSMEDEIDGNQMKPEYAPENKIDKITRMALLQRELDRLREEAEKPSWGLDLLEIYCEPDSQLTEQARRLGLRAERFTIHDGDLSTTAGREALWKKIMEKCPREIWMAPECKYWGNFSRRNMGRSISTGSEAIDQPELRDVKAFIPLRLTVIKDRASGKAEVLGQGVASDVFRAGLELRASARRAFIDADNSSSLRRALLRRTLQTQRSVAMEENSPGDKVFLESLERIRQKFSFGSFEKGCFTFTGIRYKQWDDKSIEYDQIDYIEKIAPIEIPKGRRNQPLSRLTEHETTQLRSLVGALQYAAVHTRPDLCAKVGEIQSCVPRATVGDMVSANKVLYEAKSNKVSLMTVPIAPDQLTYCAFSDASFLSGKEKFAHQGGLIFATTPELLENKKSVMAPVAWISKKIHRVTRSTLGAEAIALSGTVDRRAALVTDCKSAYDLLTRTAIPQCEEHRTTIECLLIRERLKANCAIRWVTSHAQLADCLTKSMDSSVLRECLKSGRYSLFDENRVLQERSDKKQRAKWAKEATSVPVGHAQDQFHIMLLHVHQGVGSGVDL</sequence>
<dbReference type="SUPFAM" id="SSF57756">
    <property type="entry name" value="Retrovirus zinc finger-like domains"/>
    <property type="match status" value="1"/>
</dbReference>
<comment type="caution">
    <text evidence="3">The sequence shown here is derived from an EMBL/GenBank/DDBJ whole genome shotgun (WGS) entry which is preliminary data.</text>
</comment>
<accession>A0A9P1BTD0</accession>
<dbReference type="GO" id="GO:0008270">
    <property type="term" value="F:zinc ion binding"/>
    <property type="evidence" value="ECO:0007669"/>
    <property type="project" value="UniProtKB-KW"/>
</dbReference>
<protein>
    <submittedName>
        <fullName evidence="5">Copia protein</fullName>
    </submittedName>
</protein>
<evidence type="ECO:0000313" key="3">
    <source>
        <dbReference type="EMBL" id="CAI3978355.1"/>
    </source>
</evidence>
<dbReference type="AlphaFoldDB" id="A0A9P1BTD0"/>
<dbReference type="InterPro" id="IPR001878">
    <property type="entry name" value="Znf_CCHC"/>
</dbReference>
<evidence type="ECO:0000256" key="1">
    <source>
        <dbReference type="PROSITE-ProRule" id="PRU00047"/>
    </source>
</evidence>
<dbReference type="InterPro" id="IPR036875">
    <property type="entry name" value="Znf_CCHC_sf"/>
</dbReference>
<reference evidence="3" key="1">
    <citation type="submission" date="2022-10" db="EMBL/GenBank/DDBJ databases">
        <authorList>
            <person name="Chen Y."/>
            <person name="Dougan E. K."/>
            <person name="Chan C."/>
            <person name="Rhodes N."/>
            <person name="Thang M."/>
        </authorList>
    </citation>
    <scope>NUCLEOTIDE SEQUENCE</scope>
</reference>
<evidence type="ECO:0000313" key="5">
    <source>
        <dbReference type="EMBL" id="CAL4765667.1"/>
    </source>
</evidence>
<evidence type="ECO:0000259" key="2">
    <source>
        <dbReference type="PROSITE" id="PS50158"/>
    </source>
</evidence>
<reference evidence="4" key="2">
    <citation type="submission" date="2024-04" db="EMBL/GenBank/DDBJ databases">
        <authorList>
            <person name="Chen Y."/>
            <person name="Shah S."/>
            <person name="Dougan E. K."/>
            <person name="Thang M."/>
            <person name="Chan C."/>
        </authorList>
    </citation>
    <scope>NUCLEOTIDE SEQUENCE [LARGE SCALE GENOMIC DNA]</scope>
</reference>
<evidence type="ECO:0000313" key="6">
    <source>
        <dbReference type="Proteomes" id="UP001152797"/>
    </source>
</evidence>